<organism evidence="1 2">
    <name type="scientific">Cryptococcus neoformans Tu259-1</name>
    <dbReference type="NCBI Taxonomy" id="1230072"/>
    <lineage>
        <taxon>Eukaryota</taxon>
        <taxon>Fungi</taxon>
        <taxon>Dikarya</taxon>
        <taxon>Basidiomycota</taxon>
        <taxon>Agaricomycotina</taxon>
        <taxon>Tremellomycetes</taxon>
        <taxon>Tremellales</taxon>
        <taxon>Cryptococcaceae</taxon>
        <taxon>Cryptococcus</taxon>
        <taxon>Cryptococcus neoformans species complex</taxon>
    </lineage>
</organism>
<reference evidence="1 2" key="1">
    <citation type="submission" date="2017-06" db="EMBL/GenBank/DDBJ databases">
        <title>Global population genomics of the pathogenic fungus Cryptococcus neoformans var. grubii.</title>
        <authorList>
            <person name="Cuomo C."/>
            <person name="Litvintseva A."/>
            <person name="Chen Y."/>
            <person name="Young S."/>
            <person name="Zeng Q."/>
            <person name="Chapman S."/>
            <person name="Gujja S."/>
            <person name="Saif S."/>
            <person name="Birren B."/>
        </authorList>
    </citation>
    <scope>NUCLEOTIDE SEQUENCE [LARGE SCALE GENOMIC DNA]</scope>
    <source>
        <strain evidence="1 2">Tu259-1</strain>
    </source>
</reference>
<dbReference type="Proteomes" id="UP000199727">
    <property type="component" value="Unassembled WGS sequence"/>
</dbReference>
<sequence>MNVVLTIVSAVYQMELAIVGRHEVNMQACIFSLNRCYTPDKHIDLLFWSKEFLFSYIDMADKPSNVTVKIVFTGDTVVPANFSAEVWAKCSDGKFIESLAEVTHTGTGDFVWPHVDCGLEKPLLGILTGQGPP</sequence>
<proteinExistence type="predicted"/>
<gene>
    <name evidence="1" type="ORF">C361_04581</name>
</gene>
<dbReference type="AlphaFoldDB" id="A0A854QH45"/>
<dbReference type="EMBL" id="AMKT01000056">
    <property type="protein sequence ID" value="OXG18456.1"/>
    <property type="molecule type" value="Genomic_DNA"/>
</dbReference>
<accession>A0A854QH45</accession>
<comment type="caution">
    <text evidence="1">The sequence shown here is derived from an EMBL/GenBank/DDBJ whole genome shotgun (WGS) entry which is preliminary data.</text>
</comment>
<protein>
    <submittedName>
        <fullName evidence="1">Uncharacterized protein</fullName>
    </submittedName>
</protein>
<evidence type="ECO:0000313" key="1">
    <source>
        <dbReference type="EMBL" id="OXG18456.1"/>
    </source>
</evidence>
<evidence type="ECO:0000313" key="2">
    <source>
        <dbReference type="Proteomes" id="UP000199727"/>
    </source>
</evidence>
<dbReference type="OrthoDB" id="10587168at2759"/>
<name>A0A854QH45_CRYNE</name>